<proteinExistence type="inferred from homology"/>
<feature type="compositionally biased region" description="Low complexity" evidence="3">
    <location>
        <begin position="1456"/>
        <end position="1469"/>
    </location>
</feature>
<evidence type="ECO:0000256" key="3">
    <source>
        <dbReference type="SAM" id="MobiDB-lite"/>
    </source>
</evidence>
<feature type="coiled-coil region" evidence="2">
    <location>
        <begin position="147"/>
        <end position="174"/>
    </location>
</feature>
<feature type="compositionally biased region" description="Polar residues" evidence="3">
    <location>
        <begin position="595"/>
        <end position="621"/>
    </location>
</feature>
<accession>A0A210R6F0</accession>
<feature type="compositionally biased region" description="Low complexity" evidence="3">
    <location>
        <begin position="1098"/>
        <end position="1116"/>
    </location>
</feature>
<feature type="compositionally biased region" description="Basic and acidic residues" evidence="3">
    <location>
        <begin position="416"/>
        <end position="433"/>
    </location>
</feature>
<feature type="coiled-coil region" evidence="2">
    <location>
        <begin position="1131"/>
        <end position="1172"/>
    </location>
</feature>
<dbReference type="InterPro" id="IPR058029">
    <property type="entry name" value="Tubulin-bd_CENPJ"/>
</dbReference>
<feature type="compositionally biased region" description="Polar residues" evidence="3">
    <location>
        <begin position="509"/>
        <end position="526"/>
    </location>
</feature>
<sequence length="1779" mass="200130">MDDYYPPPNPAWPAGNSGGGRPNLDLSESMGSRMGPLGQASKQDTGMGHAGIMDMHANGDVKASNGMTSVPVMAANLPMEMFNQAFNFDAAMLNPMFAQNAMMMGMMNSQMEKKPAKDATMDILEQQQTMEQSRLLQRFKELRSWQLQQQDMLMNQQQMQLQALKSEQQRTQALIAKQRGGKQDRPMNNPMSPTKTPPIRQRGQGPGFPPMMQNGSMQRPPNFQSLPPTMMEQAGGQLPRPVMYVNLDEENDEVKTNPDLFSDTNSATGSQAMTDEFPNLESVSEVGENNNVMVNQMSHRHGNHERTLPPSQMYQSMPSQGHMAPTKLGRTQGMLDKSKKSSAIYTNELEMDEGIGTLRLSSPLDQALSCEVETDYDHINGHEAGREQDDDINDELEQHPLDDDEDEFDENEDDTTLERRYKDEEVHPDERPIKPGLAGKKTFEQMLEEQLRDEEEKLQAKQEEDSTQSPRRPFLKRGEGIARFAQIKGSGRQTGSKREVTSVSRDNKSAPSTKPNSKASSQSNTKPAVKSPRGKSKKPQTKLVLKTSPRNQPSKNTNQSSVKPKTGLTSQRHASKQPSDTNLTGESRKTDEIQNHFQGIYQGQSQKDPSQNRPNRQSTYRSEIEEIKSRIPTRSSRTPDSIPDDTSFVEKLQQREMNVEFEREDLDEFEMLENFADNASFCSNSSVVVKVMQRDRLRQSNRTQQQSPRQSVAKQLEANVNKDPHTTQSRPNASTETKESLPIHQHMETKSKLSPKIEEDDESWSDTNSDDTETEDNDKNEEEGSSDEDDEEEESSSSDSDEVIEKVGQKNSGHFTSSDVQTENDNFVLHGQNDNHSDEDSEMFFPRSPSKVMTRKVASKEDRSAMSTVSNLLQKLNPGAVPSQSQFPQGTMSTHQGYVSSNYRQQNTDNFNLSFNSSAYVPQAKSPIVISRDVLPASHGTSIPSSLPQVKENIVEKEDEEDAENDFQIHGKFSSPRISSDLSSKDGDENSGNDSDTSYSALKISGKSSRPQIQSFIETKQNLMGFSRSDSAGHRRTEEENQESEDDNDFDDEEEWGETTLKSKSPRKSLEQEKMKTGGAGAEGSDGTPPTSQLMTRLFPKLKPQPSKLQQLQEQKMQTTSSASSADGVQSKLLREKLTELEKEIEKFRSENANLEKLRKEREEGLTKLKKEIGDFEIEKNTELQRIQDYKKEEMKKLRHEKKMFEKYQKASRSIPDKKEREEIEMLKRQLQELQEEIKRKDTRWTNSTSRLRSKIDQLEQENGELKEEINLMEKKRLEWLQKEQTGKGNSTAGKDNIHMSRDSTHFRNPVVSSADFQTTDSEEEKDPVRDQPSSRLSYPPSSVSHSGSVQMNLRPSQFQPQVNVRAPPPSISSGTQGVRLQHPQPGATVGLNNLSKPPGKTGQVSSTGGGQSKQMGNVQTSQGSTLGSGHSKHQVVSSGASGGQQKHTGQSSGQSKPAANSWSSSSGKDSNHLDKGNMLRTSLTEDVPRQMPSAAAVPQDTSMYTDTEDAPYSNTIPRKKATKFNIDKSAIDKGDSRFDELQHSDGKLERVYRTGAREILFSNGTRKEISADAQTIIVSFFNGDIKQIMPDQRIVYYYCEAQTTHSTYPDGLEILQFPNNQVEKHYPDKTKEIIFPDQTIKYLFQNGSEESIFPDGTVIRVDKNGDKTMEFPNGQREIHTQEYKRREYPDGTVKTVYPDGRQETRYSNGRIRVKDKDGNCDSKTRPETALKVPDVVEKPFTVLGHLVSKDKNKTMIGRFGQKKLPFHPEQIDECRMNT</sequence>
<feature type="compositionally biased region" description="Basic and acidic residues" evidence="3">
    <location>
        <begin position="1254"/>
        <end position="1267"/>
    </location>
</feature>
<dbReference type="PANTHER" id="PTHR10331:SF6">
    <property type="entry name" value="SPINDLE ASSEMBLY ABNORMAL 4"/>
    <property type="match status" value="1"/>
</dbReference>
<dbReference type="InterPro" id="IPR047002">
    <property type="entry name" value="Tcp10_C_sf"/>
</dbReference>
<evidence type="ECO:0000259" key="5">
    <source>
        <dbReference type="Pfam" id="PF25779"/>
    </source>
</evidence>
<dbReference type="GO" id="GO:0060271">
    <property type="term" value="P:cilium assembly"/>
    <property type="evidence" value="ECO:0007669"/>
    <property type="project" value="TreeGrafter"/>
</dbReference>
<dbReference type="Gene3D" id="2.60.450.20">
    <property type="match status" value="1"/>
</dbReference>
<dbReference type="Pfam" id="PF07202">
    <property type="entry name" value="Tcp10_C"/>
    <property type="match status" value="4"/>
</dbReference>
<feature type="domain" description="Centromere protein J C-terminal" evidence="4">
    <location>
        <begin position="1683"/>
        <end position="1714"/>
    </location>
</feature>
<feature type="domain" description="Centromere protein J C-terminal" evidence="4">
    <location>
        <begin position="1647"/>
        <end position="1680"/>
    </location>
</feature>
<feature type="compositionally biased region" description="Polar residues" evidence="3">
    <location>
        <begin position="882"/>
        <end position="896"/>
    </location>
</feature>
<feature type="compositionally biased region" description="Acidic residues" evidence="3">
    <location>
        <begin position="758"/>
        <end position="802"/>
    </location>
</feature>
<feature type="region of interest" description="Disordered" evidence="3">
    <location>
        <begin position="937"/>
        <end position="1131"/>
    </location>
</feature>
<evidence type="ECO:0000256" key="2">
    <source>
        <dbReference type="SAM" id="Coils"/>
    </source>
</evidence>
<feature type="compositionally biased region" description="Acidic residues" evidence="3">
    <location>
        <begin position="402"/>
        <end position="415"/>
    </location>
</feature>
<keyword evidence="7" id="KW-1185">Reference proteome</keyword>
<reference evidence="6 7" key="1">
    <citation type="journal article" date="2017" name="Nat. Ecol. Evol.">
        <title>Scallop genome provides insights into evolution of bilaterian karyotype and development.</title>
        <authorList>
            <person name="Wang S."/>
            <person name="Zhang J."/>
            <person name="Jiao W."/>
            <person name="Li J."/>
            <person name="Xun X."/>
            <person name="Sun Y."/>
            <person name="Guo X."/>
            <person name="Huan P."/>
            <person name="Dong B."/>
            <person name="Zhang L."/>
            <person name="Hu X."/>
            <person name="Sun X."/>
            <person name="Wang J."/>
            <person name="Zhao C."/>
            <person name="Wang Y."/>
            <person name="Wang D."/>
            <person name="Huang X."/>
            <person name="Wang R."/>
            <person name="Lv J."/>
            <person name="Li Y."/>
            <person name="Zhang Z."/>
            <person name="Liu B."/>
            <person name="Lu W."/>
            <person name="Hui Y."/>
            <person name="Liang J."/>
            <person name="Zhou Z."/>
            <person name="Hou R."/>
            <person name="Li X."/>
            <person name="Liu Y."/>
            <person name="Li H."/>
            <person name="Ning X."/>
            <person name="Lin Y."/>
            <person name="Zhao L."/>
            <person name="Xing Q."/>
            <person name="Dou J."/>
            <person name="Li Y."/>
            <person name="Mao J."/>
            <person name="Guo H."/>
            <person name="Dou H."/>
            <person name="Li T."/>
            <person name="Mu C."/>
            <person name="Jiang W."/>
            <person name="Fu Q."/>
            <person name="Fu X."/>
            <person name="Miao Y."/>
            <person name="Liu J."/>
            <person name="Yu Q."/>
            <person name="Li R."/>
            <person name="Liao H."/>
            <person name="Li X."/>
            <person name="Kong Y."/>
            <person name="Jiang Z."/>
            <person name="Chourrout D."/>
            <person name="Li R."/>
            <person name="Bao Z."/>
        </authorList>
    </citation>
    <scope>NUCLEOTIDE SEQUENCE [LARGE SCALE GENOMIC DNA]</scope>
    <source>
        <strain evidence="6 7">PY_sf001</strain>
    </source>
</reference>
<organism evidence="6 7">
    <name type="scientific">Mizuhopecten yessoensis</name>
    <name type="common">Japanese scallop</name>
    <name type="synonym">Patinopecten yessoensis</name>
    <dbReference type="NCBI Taxonomy" id="6573"/>
    <lineage>
        <taxon>Eukaryota</taxon>
        <taxon>Metazoa</taxon>
        <taxon>Spiralia</taxon>
        <taxon>Lophotrochozoa</taxon>
        <taxon>Mollusca</taxon>
        <taxon>Bivalvia</taxon>
        <taxon>Autobranchia</taxon>
        <taxon>Pteriomorphia</taxon>
        <taxon>Pectinida</taxon>
        <taxon>Pectinoidea</taxon>
        <taxon>Pectinidae</taxon>
        <taxon>Mizuhopecten</taxon>
    </lineage>
</organism>
<keyword evidence="2" id="KW-0175">Coiled coil</keyword>
<feature type="compositionally biased region" description="Basic and acidic residues" evidence="3">
    <location>
        <begin position="454"/>
        <end position="464"/>
    </location>
</feature>
<feature type="compositionally biased region" description="Polar residues" evidence="3">
    <location>
        <begin position="1416"/>
        <end position="1455"/>
    </location>
</feature>
<evidence type="ECO:0000259" key="4">
    <source>
        <dbReference type="Pfam" id="PF07202"/>
    </source>
</evidence>
<protein>
    <submittedName>
        <fullName evidence="6">Centromere protein J</fullName>
    </submittedName>
</protein>
<comment type="similarity">
    <text evidence="1">Belongs to the TCP10 family.</text>
</comment>
<feature type="region of interest" description="Disordered" evidence="3">
    <location>
        <begin position="876"/>
        <end position="896"/>
    </location>
</feature>
<feature type="compositionally biased region" description="Polar residues" evidence="3">
    <location>
        <begin position="700"/>
        <end position="713"/>
    </location>
</feature>
<evidence type="ECO:0000256" key="1">
    <source>
        <dbReference type="ARBA" id="ARBA00005627"/>
    </source>
</evidence>
<feature type="domain" description="Centromere protein J C-terminal" evidence="4">
    <location>
        <begin position="1540"/>
        <end position="1570"/>
    </location>
</feature>
<feature type="compositionally biased region" description="Polar residues" evidence="3">
    <location>
        <begin position="939"/>
        <end position="948"/>
    </location>
</feature>
<feature type="compositionally biased region" description="Low complexity" evidence="3">
    <location>
        <begin position="1334"/>
        <end position="1349"/>
    </location>
</feature>
<dbReference type="Pfam" id="PF25779">
    <property type="entry name" value="Tubulin-bind_CPAP"/>
    <property type="match status" value="1"/>
</dbReference>
<feature type="compositionally biased region" description="Pro residues" evidence="3">
    <location>
        <begin position="1"/>
        <end position="11"/>
    </location>
</feature>
<feature type="region of interest" description="Disordered" evidence="3">
    <location>
        <begin position="177"/>
        <end position="223"/>
    </location>
</feature>
<dbReference type="EMBL" id="NEDP02000123">
    <property type="protein sequence ID" value="OWF56627.1"/>
    <property type="molecule type" value="Genomic_DNA"/>
</dbReference>
<feature type="compositionally biased region" description="Polar residues" evidence="3">
    <location>
        <begin position="809"/>
        <end position="825"/>
    </location>
</feature>
<feature type="region of interest" description="Disordered" evidence="3">
    <location>
        <begin position="1242"/>
        <end position="1267"/>
    </location>
</feature>
<dbReference type="GO" id="GO:0005814">
    <property type="term" value="C:centriole"/>
    <property type="evidence" value="ECO:0007669"/>
    <property type="project" value="TreeGrafter"/>
</dbReference>
<feature type="compositionally biased region" description="Basic and acidic residues" evidence="3">
    <location>
        <begin position="496"/>
        <end position="508"/>
    </location>
</feature>
<feature type="domain" description="Centromere protein J C-terminal" evidence="4">
    <location>
        <begin position="1610"/>
        <end position="1638"/>
    </location>
</feature>
<dbReference type="Proteomes" id="UP000242188">
    <property type="component" value="Unassembled WGS sequence"/>
</dbReference>
<feature type="region of interest" description="Disordered" evidence="3">
    <location>
        <begin position="1281"/>
        <end position="1477"/>
    </location>
</feature>
<feature type="compositionally biased region" description="Polar residues" evidence="3">
    <location>
        <begin position="990"/>
        <end position="1030"/>
    </location>
</feature>
<feature type="compositionally biased region" description="Polar residues" evidence="3">
    <location>
        <begin position="548"/>
        <end position="585"/>
    </location>
</feature>
<dbReference type="PANTHER" id="PTHR10331">
    <property type="entry name" value="T COMPLEX PROTEIN 10"/>
    <property type="match status" value="1"/>
</dbReference>
<dbReference type="GO" id="GO:0005813">
    <property type="term" value="C:centrosome"/>
    <property type="evidence" value="ECO:0007669"/>
    <property type="project" value="TreeGrafter"/>
</dbReference>
<feature type="compositionally biased region" description="Polar residues" evidence="3">
    <location>
        <begin position="1311"/>
        <end position="1320"/>
    </location>
</feature>
<feature type="region of interest" description="Disordered" evidence="3">
    <location>
        <begin position="693"/>
        <end position="853"/>
    </location>
</feature>
<feature type="region of interest" description="Disordered" evidence="3">
    <location>
        <begin position="396"/>
        <end position="650"/>
    </location>
</feature>
<evidence type="ECO:0000313" key="6">
    <source>
        <dbReference type="EMBL" id="OWF56627.1"/>
    </source>
</evidence>
<feature type="compositionally biased region" description="Polar residues" evidence="3">
    <location>
        <begin position="1350"/>
        <end position="1363"/>
    </location>
</feature>
<dbReference type="InterPro" id="IPR026581">
    <property type="entry name" value="TCP10L/CENPJ"/>
</dbReference>
<dbReference type="GO" id="GO:0061511">
    <property type="term" value="P:centriole elongation"/>
    <property type="evidence" value="ECO:0007669"/>
    <property type="project" value="TreeGrafter"/>
</dbReference>
<feature type="compositionally biased region" description="Polar residues" evidence="3">
    <location>
        <begin position="726"/>
        <end position="735"/>
    </location>
</feature>
<feature type="compositionally biased region" description="Acidic residues" evidence="3">
    <location>
        <begin position="1040"/>
        <end position="1057"/>
    </location>
</feature>
<feature type="compositionally biased region" description="Basic and acidic residues" evidence="3">
    <location>
        <begin position="1296"/>
        <end position="1306"/>
    </location>
</feature>
<comment type="caution">
    <text evidence="6">The sequence shown here is derived from an EMBL/GenBank/DDBJ whole genome shotgun (WGS) entry which is preliminary data.</text>
</comment>
<feature type="compositionally biased region" description="Basic and acidic residues" evidence="3">
    <location>
        <begin position="736"/>
        <end position="757"/>
    </location>
</feature>
<feature type="compositionally biased region" description="Polar residues" evidence="3">
    <location>
        <begin position="213"/>
        <end position="223"/>
    </location>
</feature>
<dbReference type="OrthoDB" id="10252174at2759"/>
<feature type="domain" description="CENPJ tubulin-binding region" evidence="5">
    <location>
        <begin position="428"/>
        <end position="485"/>
    </location>
</feature>
<name>A0A210R6F0_MIZYE</name>
<feature type="region of interest" description="Disordered" evidence="3">
    <location>
        <begin position="1"/>
        <end position="45"/>
    </location>
</feature>
<dbReference type="InterPro" id="IPR009852">
    <property type="entry name" value="CENPJ_C_dom"/>
</dbReference>
<gene>
    <name evidence="6" type="ORF">KP79_PYT16229</name>
</gene>
<feature type="compositionally biased region" description="Polar residues" evidence="3">
    <location>
        <begin position="1117"/>
        <end position="1128"/>
    </location>
</feature>
<dbReference type="GO" id="GO:0015631">
    <property type="term" value="F:tubulin binding"/>
    <property type="evidence" value="ECO:0007669"/>
    <property type="project" value="TreeGrafter"/>
</dbReference>
<evidence type="ECO:0000313" key="7">
    <source>
        <dbReference type="Proteomes" id="UP000242188"/>
    </source>
</evidence>
<dbReference type="STRING" id="6573.A0A210R6F0"/>